<accession>A0ABM1P6N2</accession>
<dbReference type="PROSITE" id="PS50870">
    <property type="entry name" value="AH"/>
    <property type="match status" value="1"/>
</dbReference>
<reference evidence="3" key="2">
    <citation type="journal article" date="2016" name="G3 (Bethesda)">
        <title>Genome Evolution in Three Species of Cactophilic Drosophila.</title>
        <authorList>
            <person name="Sanchez-Flores A."/>
            <person name="Penazola F."/>
            <person name="Carpinteyro-Ponce J."/>
            <person name="Nazario-Yepiz N."/>
            <person name="Abreu-Goodger C."/>
            <person name="Machado C.A."/>
            <person name="Markow T.A."/>
        </authorList>
    </citation>
    <scope>NUCLEOTIDE SEQUENCE [LARGE SCALE GENOMIC DNA]</scope>
</reference>
<dbReference type="Pfam" id="PF04629">
    <property type="entry name" value="ICA69"/>
    <property type="match status" value="1"/>
</dbReference>
<feature type="region of interest" description="Disordered" evidence="1">
    <location>
        <begin position="280"/>
        <end position="310"/>
    </location>
</feature>
<evidence type="ECO:0000259" key="2">
    <source>
        <dbReference type="PROSITE" id="PS50870"/>
    </source>
</evidence>
<evidence type="ECO:0000313" key="4">
    <source>
        <dbReference type="RefSeq" id="XP_017862868.1"/>
    </source>
</evidence>
<feature type="region of interest" description="Disordered" evidence="1">
    <location>
        <begin position="357"/>
        <end position="393"/>
    </location>
</feature>
<evidence type="ECO:0000313" key="3">
    <source>
        <dbReference type="Proteomes" id="UP000694904"/>
    </source>
</evidence>
<dbReference type="Gene3D" id="1.20.1270.60">
    <property type="entry name" value="Arfaptin homology (AH) domain/BAR domain"/>
    <property type="match status" value="1"/>
</dbReference>
<dbReference type="CDD" id="cd07661">
    <property type="entry name" value="BAR_ICA69"/>
    <property type="match status" value="1"/>
</dbReference>
<feature type="compositionally biased region" description="Low complexity" evidence="1">
    <location>
        <begin position="367"/>
        <end position="386"/>
    </location>
</feature>
<dbReference type="PANTHER" id="PTHR10164:SF4">
    <property type="entry name" value="GH23156P"/>
    <property type="match status" value="1"/>
</dbReference>
<name>A0ABM1P6N2_DROAR</name>
<dbReference type="PANTHER" id="PTHR10164">
    <property type="entry name" value="ISLET CELL AUTOANTIGEN 1"/>
    <property type="match status" value="1"/>
</dbReference>
<dbReference type="RefSeq" id="XP_017862868.1">
    <property type="nucleotide sequence ID" value="XM_018007379.1"/>
</dbReference>
<organism evidence="3 4">
    <name type="scientific">Drosophila arizonae</name>
    <name type="common">Fruit fly</name>
    <dbReference type="NCBI Taxonomy" id="7263"/>
    <lineage>
        <taxon>Eukaryota</taxon>
        <taxon>Metazoa</taxon>
        <taxon>Ecdysozoa</taxon>
        <taxon>Arthropoda</taxon>
        <taxon>Hexapoda</taxon>
        <taxon>Insecta</taxon>
        <taxon>Pterygota</taxon>
        <taxon>Neoptera</taxon>
        <taxon>Endopterygota</taxon>
        <taxon>Diptera</taxon>
        <taxon>Brachycera</taxon>
        <taxon>Muscomorpha</taxon>
        <taxon>Ephydroidea</taxon>
        <taxon>Drosophilidae</taxon>
        <taxon>Drosophila</taxon>
    </lineage>
</organism>
<dbReference type="InterPro" id="IPR024114">
    <property type="entry name" value="Islet_autoAg_Ica1/Ica1-like"/>
</dbReference>
<sequence length="424" mass="47143">MLKSEVQHQYWITKKVVQRKLGSKEDKHIISSDAELDAKIEVFKSISDTSLELCKIIDQYQERLCILSQEECVFGRFLKEAGKRSKTTGSSITNTGKAMSFAGQQRMCVRVPLLRLQHEVDVYRCRAVKDTELTLQTMEKERTEYRAALSWMKHTASQDMDPDTGKGLDKFRTAQAHVRAAKHNFDSYSMDSIQKIDLLAAARCNMYSHALVAYLAELKNFAQKAASTFQTISNALVVKPKYDFCVLKELSQNEGADAPEAVPIEAVDKDQSLFFADEYQDKPKSESQPPTDETPMTTPTSTASAAPETTCGDNESLLIELSRQLEESPLIEAPALLEAPLLDTSNNNKFWARMFSQQQPPTPTPTPSSVCPAAAAASTKTNAKQSNNSSNNPWLDLFADLDPLANPQAFDLKLSGGRRVAEQT</sequence>
<dbReference type="InterPro" id="IPR006723">
    <property type="entry name" value="Islet_autoAg_Ica1_C"/>
</dbReference>
<dbReference type="InterPro" id="IPR027267">
    <property type="entry name" value="AH/BAR_dom_sf"/>
</dbReference>
<protein>
    <submittedName>
        <fullName evidence="4">Islet cell autoantigen 1</fullName>
    </submittedName>
</protein>
<keyword evidence="3" id="KW-1185">Reference proteome</keyword>
<feature type="domain" description="AH" evidence="2">
    <location>
        <begin position="31"/>
        <end position="234"/>
    </location>
</feature>
<dbReference type="InterPro" id="IPR010504">
    <property type="entry name" value="AH_dom"/>
</dbReference>
<dbReference type="Pfam" id="PF06456">
    <property type="entry name" value="Arfaptin"/>
    <property type="match status" value="1"/>
</dbReference>
<dbReference type="Proteomes" id="UP000694904">
    <property type="component" value="Chromosome 4"/>
</dbReference>
<feature type="compositionally biased region" description="Low complexity" evidence="1">
    <location>
        <begin position="289"/>
        <end position="310"/>
    </location>
</feature>
<proteinExistence type="predicted"/>
<dbReference type="SMART" id="SM01015">
    <property type="entry name" value="Arfaptin"/>
    <property type="match status" value="1"/>
</dbReference>
<gene>
    <name evidence="4" type="primary">LOC108613732</name>
</gene>
<reference evidence="4" key="3">
    <citation type="submission" date="2025-08" db="UniProtKB">
        <authorList>
            <consortium name="RefSeq"/>
        </authorList>
    </citation>
    <scope>IDENTIFICATION</scope>
    <source>
        <tissue evidence="4">Whole organism</tissue>
    </source>
</reference>
<evidence type="ECO:0000256" key="1">
    <source>
        <dbReference type="SAM" id="MobiDB-lite"/>
    </source>
</evidence>
<dbReference type="GeneID" id="108613732"/>
<dbReference type="SUPFAM" id="SSF103657">
    <property type="entry name" value="BAR/IMD domain-like"/>
    <property type="match status" value="1"/>
</dbReference>
<reference evidence="3" key="1">
    <citation type="journal article" date="1997" name="Nucleic Acids Res.">
        <title>tRNAscan-SE: a program for improved detection of transfer RNA genes in genomic sequence.</title>
        <authorList>
            <person name="Lowe T.M."/>
            <person name="Eddy S.R."/>
        </authorList>
    </citation>
    <scope>NUCLEOTIDE SEQUENCE [LARGE SCALE GENOMIC DNA]</scope>
</reference>